<comment type="function">
    <text evidence="12">Catalyzes the cyclization of GTP to (8S)-3',8-cyclo-7,8-dihydroguanosine 5'-triphosphate.</text>
</comment>
<keyword evidence="6 12" id="KW-0408">Iron</keyword>
<dbReference type="GO" id="GO:0061798">
    <property type="term" value="F:GTP 3',8'-cyclase activity"/>
    <property type="evidence" value="ECO:0007669"/>
    <property type="project" value="UniProtKB-UniRule"/>
</dbReference>
<dbReference type="AlphaFoldDB" id="A0A1E3X725"/>
<evidence type="ECO:0000256" key="6">
    <source>
        <dbReference type="ARBA" id="ARBA00023004"/>
    </source>
</evidence>
<evidence type="ECO:0000256" key="5">
    <source>
        <dbReference type="ARBA" id="ARBA00022741"/>
    </source>
</evidence>
<dbReference type="GO" id="GO:0051539">
    <property type="term" value="F:4 iron, 4 sulfur cluster binding"/>
    <property type="evidence" value="ECO:0007669"/>
    <property type="project" value="UniProtKB-UniRule"/>
</dbReference>
<dbReference type="SMART" id="SM00729">
    <property type="entry name" value="Elp3"/>
    <property type="match status" value="1"/>
</dbReference>
<dbReference type="CDD" id="cd21117">
    <property type="entry name" value="Twitch_MoaA"/>
    <property type="match status" value="1"/>
</dbReference>
<keyword evidence="3 12" id="KW-0949">S-adenosyl-L-methionine</keyword>
<feature type="binding site" evidence="12">
    <location>
        <position position="24"/>
    </location>
    <ligand>
        <name>[4Fe-4S] cluster</name>
        <dbReference type="ChEBI" id="CHEBI:49883"/>
        <label>1</label>
        <note>4Fe-4S-S-AdoMet</note>
    </ligand>
</feature>
<dbReference type="EC" id="4.1.99.22" evidence="1 12"/>
<evidence type="ECO:0000256" key="9">
    <source>
        <dbReference type="ARBA" id="ARBA00023150"/>
    </source>
</evidence>
<gene>
    <name evidence="12" type="primary">moaA</name>
    <name evidence="14" type="ORF">SCARUB_03438</name>
</gene>
<feature type="binding site" evidence="12">
    <location>
        <position position="256"/>
    </location>
    <ligand>
        <name>[4Fe-4S] cluster</name>
        <dbReference type="ChEBI" id="CHEBI:49883"/>
        <label>2</label>
        <note>4Fe-4S-substrate</note>
    </ligand>
</feature>
<dbReference type="UniPathway" id="UPA00344"/>
<feature type="binding site" evidence="12">
    <location>
        <position position="20"/>
    </location>
    <ligand>
        <name>[4Fe-4S] cluster</name>
        <dbReference type="ChEBI" id="CHEBI:49883"/>
        <label>1</label>
        <note>4Fe-4S-S-AdoMet</note>
    </ligand>
</feature>
<evidence type="ECO:0000256" key="11">
    <source>
        <dbReference type="ARBA" id="ARBA00048697"/>
    </source>
</evidence>
<dbReference type="InterPro" id="IPR007197">
    <property type="entry name" value="rSAM"/>
</dbReference>
<feature type="binding site" evidence="12">
    <location>
        <begin position="258"/>
        <end position="260"/>
    </location>
    <ligand>
        <name>GTP</name>
        <dbReference type="ChEBI" id="CHEBI:37565"/>
    </ligand>
</feature>
<evidence type="ECO:0000256" key="10">
    <source>
        <dbReference type="ARBA" id="ARBA00023239"/>
    </source>
</evidence>
<keyword evidence="4 12" id="KW-0479">Metal-binding</keyword>
<organism evidence="14 15">
    <name type="scientific">Candidatus Scalindua rubra</name>
    <dbReference type="NCBI Taxonomy" id="1872076"/>
    <lineage>
        <taxon>Bacteria</taxon>
        <taxon>Pseudomonadati</taxon>
        <taxon>Planctomycetota</taxon>
        <taxon>Candidatus Brocadiia</taxon>
        <taxon>Candidatus Brocadiales</taxon>
        <taxon>Candidatus Scalinduaceae</taxon>
        <taxon>Candidatus Scalindua</taxon>
    </lineage>
</organism>
<feature type="binding site" evidence="12">
    <location>
        <position position="94"/>
    </location>
    <ligand>
        <name>GTP</name>
        <dbReference type="ChEBI" id="CHEBI:37565"/>
    </ligand>
</feature>
<sequence length="320" mass="35873">MIDKFLRTIKYLRISVTNMCNLRCKYCMPPEGIQLMERDKILSFEEIVTIVRHAVKLGITNLRLTGGEPMVRKNIERLIFMLDATEGVKDLAMTTNGILLKKYAATLKKNGLSRLNISLDTLREDRFSQITRGGCLTDVLDGIEESLRVGFQNTKVNVVIMRGINDDELKDFVLFTSKYNVELRFIEMMSSGMKNMAEENRFITTEEIFQRIQDEIKLIPVNSNTGHGPAKTYKINGAKGVIGFISPVSKPFCGSCNRLRLTSDGILRSCLLSGGEVDIKSIIRTNKGPQAIEDAFRKVATLKPASHSGRSKFAMQHIGG</sequence>
<keyword evidence="5 12" id="KW-0547">Nucleotide-binding</keyword>
<dbReference type="InterPro" id="IPR058240">
    <property type="entry name" value="rSAM_sf"/>
</dbReference>
<dbReference type="Pfam" id="PF04055">
    <property type="entry name" value="Radical_SAM"/>
    <property type="match status" value="1"/>
</dbReference>
<dbReference type="PROSITE" id="PS51918">
    <property type="entry name" value="RADICAL_SAM"/>
    <property type="match status" value="1"/>
</dbReference>
<name>A0A1E3X725_9BACT</name>
<feature type="binding site" evidence="12">
    <location>
        <position position="63"/>
    </location>
    <ligand>
        <name>GTP</name>
        <dbReference type="ChEBI" id="CHEBI:37565"/>
    </ligand>
</feature>
<dbReference type="InterPro" id="IPR010505">
    <property type="entry name" value="MoaA_twitch"/>
</dbReference>
<dbReference type="SFLD" id="SFLDG01067">
    <property type="entry name" value="SPASM/twitch_domain_containing"/>
    <property type="match status" value="1"/>
</dbReference>
<keyword evidence="9 12" id="KW-0501">Molybdenum cofactor biosynthesis</keyword>
<dbReference type="InterPro" id="IPR013785">
    <property type="entry name" value="Aldolase_TIM"/>
</dbReference>
<dbReference type="InterPro" id="IPR040064">
    <property type="entry name" value="MoaA-like"/>
</dbReference>
<dbReference type="SFLD" id="SFLDS00029">
    <property type="entry name" value="Radical_SAM"/>
    <property type="match status" value="1"/>
</dbReference>
<evidence type="ECO:0000256" key="7">
    <source>
        <dbReference type="ARBA" id="ARBA00023014"/>
    </source>
</evidence>
<dbReference type="InterPro" id="IPR000385">
    <property type="entry name" value="MoaA_NifB_PqqE_Fe-S-bd_CS"/>
</dbReference>
<dbReference type="GO" id="GO:0046872">
    <property type="term" value="F:metal ion binding"/>
    <property type="evidence" value="ECO:0007669"/>
    <property type="project" value="UniProtKB-KW"/>
</dbReference>
<dbReference type="PANTHER" id="PTHR22960:SF0">
    <property type="entry name" value="MOLYBDENUM COFACTOR BIOSYNTHESIS PROTEIN 1"/>
    <property type="match status" value="1"/>
</dbReference>
<protein>
    <recommendedName>
        <fullName evidence="1 12">GTP 3',8-cyclase</fullName>
        <ecNumber evidence="1 12">4.1.99.22</ecNumber>
    </recommendedName>
    <alternativeName>
        <fullName evidence="12">Molybdenum cofactor biosynthesis protein A</fullName>
    </alternativeName>
</protein>
<evidence type="ECO:0000256" key="3">
    <source>
        <dbReference type="ARBA" id="ARBA00022691"/>
    </source>
</evidence>
<feature type="binding site" evidence="12">
    <location>
        <position position="27"/>
    </location>
    <ligand>
        <name>[4Fe-4S] cluster</name>
        <dbReference type="ChEBI" id="CHEBI:49883"/>
        <label>1</label>
        <note>4Fe-4S-S-AdoMet</note>
    </ligand>
</feature>
<evidence type="ECO:0000256" key="4">
    <source>
        <dbReference type="ARBA" id="ARBA00022723"/>
    </source>
</evidence>
<comment type="caution">
    <text evidence="14">The sequence shown here is derived from an EMBL/GenBank/DDBJ whole genome shotgun (WGS) entry which is preliminary data.</text>
</comment>
<evidence type="ECO:0000259" key="13">
    <source>
        <dbReference type="PROSITE" id="PS51918"/>
    </source>
</evidence>
<proteinExistence type="inferred from homology"/>
<evidence type="ECO:0000256" key="8">
    <source>
        <dbReference type="ARBA" id="ARBA00023134"/>
    </source>
</evidence>
<comment type="pathway">
    <text evidence="12">Cofactor biosynthesis; molybdopterin biosynthesis.</text>
</comment>
<accession>A0A1E3X725</accession>
<dbReference type="GO" id="GO:0005525">
    <property type="term" value="F:GTP binding"/>
    <property type="evidence" value="ECO:0007669"/>
    <property type="project" value="UniProtKB-UniRule"/>
</dbReference>
<feature type="binding site" evidence="12">
    <location>
        <position position="118"/>
    </location>
    <ligand>
        <name>S-adenosyl-L-methionine</name>
        <dbReference type="ChEBI" id="CHEBI:59789"/>
    </ligand>
</feature>
<dbReference type="Gene3D" id="3.20.20.70">
    <property type="entry name" value="Aldolase class I"/>
    <property type="match status" value="1"/>
</dbReference>
<dbReference type="SUPFAM" id="SSF102114">
    <property type="entry name" value="Radical SAM enzymes"/>
    <property type="match status" value="1"/>
</dbReference>
<feature type="binding site" evidence="12">
    <location>
        <position position="155"/>
    </location>
    <ligand>
        <name>GTP</name>
        <dbReference type="ChEBI" id="CHEBI:37565"/>
    </ligand>
</feature>
<dbReference type="PATRIC" id="fig|1872076.5.peg.4093"/>
<dbReference type="InterPro" id="IPR006638">
    <property type="entry name" value="Elp3/MiaA/NifB-like_rSAM"/>
</dbReference>
<dbReference type="HAMAP" id="MF_01225_B">
    <property type="entry name" value="MoaA_B"/>
    <property type="match status" value="1"/>
</dbReference>
<dbReference type="Pfam" id="PF06463">
    <property type="entry name" value="Mob_synth_C"/>
    <property type="match status" value="1"/>
</dbReference>
<dbReference type="SFLD" id="SFLDG01386">
    <property type="entry name" value="main_SPASM_domain-containing"/>
    <property type="match status" value="1"/>
</dbReference>
<keyword evidence="2 12" id="KW-0004">4Fe-4S</keyword>
<comment type="catalytic activity">
    <reaction evidence="11 12">
        <text>GTP + AH2 + S-adenosyl-L-methionine = (8S)-3',8-cyclo-7,8-dihydroguanosine 5'-triphosphate + 5'-deoxyadenosine + L-methionine + A + H(+)</text>
        <dbReference type="Rhea" id="RHEA:49576"/>
        <dbReference type="ChEBI" id="CHEBI:13193"/>
        <dbReference type="ChEBI" id="CHEBI:15378"/>
        <dbReference type="ChEBI" id="CHEBI:17319"/>
        <dbReference type="ChEBI" id="CHEBI:17499"/>
        <dbReference type="ChEBI" id="CHEBI:37565"/>
        <dbReference type="ChEBI" id="CHEBI:57844"/>
        <dbReference type="ChEBI" id="CHEBI:59789"/>
        <dbReference type="ChEBI" id="CHEBI:131766"/>
        <dbReference type="EC" id="4.1.99.22"/>
    </reaction>
</comment>
<comment type="cofactor">
    <cofactor evidence="12">
        <name>[4Fe-4S] cluster</name>
        <dbReference type="ChEBI" id="CHEBI:49883"/>
    </cofactor>
    <text evidence="12">Binds 2 [4Fe-4S] clusters. Binds 1 [4Fe-4S] cluster coordinated with 3 cysteines and an exchangeable S-adenosyl-L-methionine and 1 [4Fe-4S] cluster coordinated with 3 cysteines and the GTP-derived substrate.</text>
</comment>
<feature type="binding site" evidence="12">
    <location>
        <position position="13"/>
    </location>
    <ligand>
        <name>GTP</name>
        <dbReference type="ChEBI" id="CHEBI:37565"/>
    </ligand>
</feature>
<evidence type="ECO:0000256" key="1">
    <source>
        <dbReference type="ARBA" id="ARBA00012167"/>
    </source>
</evidence>
<dbReference type="InterPro" id="IPR050105">
    <property type="entry name" value="MoCo_biosynth_MoaA/MoaC"/>
</dbReference>
<feature type="binding site" evidence="12">
    <location>
        <position position="67"/>
    </location>
    <ligand>
        <name>S-adenosyl-L-methionine</name>
        <dbReference type="ChEBI" id="CHEBI:59789"/>
    </ligand>
</feature>
<keyword evidence="8 12" id="KW-0342">GTP-binding</keyword>
<feature type="binding site" evidence="12">
    <location>
        <position position="189"/>
    </location>
    <ligand>
        <name>S-adenosyl-L-methionine</name>
        <dbReference type="ChEBI" id="CHEBI:59789"/>
    </ligand>
</feature>
<feature type="domain" description="Radical SAM core" evidence="13">
    <location>
        <begin position="4"/>
        <end position="222"/>
    </location>
</feature>
<dbReference type="InterPro" id="IPR013483">
    <property type="entry name" value="MoaA"/>
</dbReference>
<dbReference type="PROSITE" id="PS01305">
    <property type="entry name" value="MOAA_NIFB_PQQE"/>
    <property type="match status" value="1"/>
</dbReference>
<evidence type="ECO:0000256" key="12">
    <source>
        <dbReference type="HAMAP-Rule" id="MF_01225"/>
    </source>
</evidence>
<keyword evidence="10 12" id="KW-0456">Lyase</keyword>
<comment type="similarity">
    <text evidence="12">Belongs to the radical SAM superfamily. MoaA family.</text>
</comment>
<dbReference type="GO" id="GO:0006777">
    <property type="term" value="P:Mo-molybdopterin cofactor biosynthetic process"/>
    <property type="evidence" value="ECO:0007669"/>
    <property type="project" value="UniProtKB-UniRule"/>
</dbReference>
<dbReference type="GO" id="GO:1904047">
    <property type="term" value="F:S-adenosyl-L-methionine binding"/>
    <property type="evidence" value="ECO:0007669"/>
    <property type="project" value="UniProtKB-UniRule"/>
</dbReference>
<dbReference type="EMBL" id="MAYW01000117">
    <property type="protein sequence ID" value="ODS31450.1"/>
    <property type="molecule type" value="Genomic_DNA"/>
</dbReference>
<comment type="subunit">
    <text evidence="12">Monomer and homodimer.</text>
</comment>
<feature type="binding site" evidence="12">
    <location>
        <position position="26"/>
    </location>
    <ligand>
        <name>S-adenosyl-L-methionine</name>
        <dbReference type="ChEBI" id="CHEBI:59789"/>
    </ligand>
</feature>
<keyword evidence="7 12" id="KW-0411">Iron-sulfur</keyword>
<dbReference type="NCBIfam" id="TIGR02666">
    <property type="entry name" value="moaA"/>
    <property type="match status" value="1"/>
</dbReference>
<dbReference type="Proteomes" id="UP000094056">
    <property type="component" value="Unassembled WGS sequence"/>
</dbReference>
<dbReference type="GO" id="GO:0061799">
    <property type="term" value="F:cyclic pyranopterin monophosphate synthase activity"/>
    <property type="evidence" value="ECO:0007669"/>
    <property type="project" value="TreeGrafter"/>
</dbReference>
<evidence type="ECO:0000313" key="14">
    <source>
        <dbReference type="EMBL" id="ODS31450.1"/>
    </source>
</evidence>
<reference evidence="14 15" key="1">
    <citation type="submission" date="2016-07" db="EMBL/GenBank/DDBJ databases">
        <title>Draft genome of Scalindua rubra, obtained from a brine-seawater interface in the Red Sea, sheds light on salt adaptation in anammox bacteria.</title>
        <authorList>
            <person name="Speth D.R."/>
            <person name="Lagkouvardos I."/>
            <person name="Wang Y."/>
            <person name="Qian P.-Y."/>
            <person name="Dutilh B.E."/>
            <person name="Jetten M.S."/>
        </authorList>
    </citation>
    <scope>NUCLEOTIDE SEQUENCE [LARGE SCALE GENOMIC DNA]</scope>
    <source>
        <strain evidence="14">BSI-1</strain>
    </source>
</reference>
<dbReference type="CDD" id="cd01335">
    <property type="entry name" value="Radical_SAM"/>
    <property type="match status" value="1"/>
</dbReference>
<dbReference type="PANTHER" id="PTHR22960">
    <property type="entry name" value="MOLYBDOPTERIN COFACTOR SYNTHESIS PROTEIN A"/>
    <property type="match status" value="1"/>
</dbReference>
<dbReference type="NCBIfam" id="NF001199">
    <property type="entry name" value="PRK00164.2-1"/>
    <property type="match status" value="1"/>
</dbReference>
<evidence type="ECO:0000256" key="2">
    <source>
        <dbReference type="ARBA" id="ARBA00022485"/>
    </source>
</evidence>
<evidence type="ECO:0000313" key="15">
    <source>
        <dbReference type="Proteomes" id="UP000094056"/>
    </source>
</evidence>
<feature type="binding site" evidence="12">
    <location>
        <position position="253"/>
    </location>
    <ligand>
        <name>[4Fe-4S] cluster</name>
        <dbReference type="ChEBI" id="CHEBI:49883"/>
        <label>2</label>
        <note>4Fe-4S-substrate</note>
    </ligand>
</feature>
<feature type="binding site" evidence="12">
    <location>
        <position position="270"/>
    </location>
    <ligand>
        <name>[4Fe-4S] cluster</name>
        <dbReference type="ChEBI" id="CHEBI:49883"/>
        <label>2</label>
        <note>4Fe-4S-substrate</note>
    </ligand>
</feature>
<dbReference type="SFLD" id="SFLDG01383">
    <property type="entry name" value="cyclic_pyranopterin_phosphate"/>
    <property type="match status" value="1"/>
</dbReference>